<sequence>MVSIDRIHSSLLKTEFAGRRLNKPLQLLQVKDSKLVLSSHASGLGADEETGVSPGVFNVPIYRSDDEQIFWKSSDEEDDDEVSMTESDNDDDTFDNKERQDEEDKEEKWSDDETSDEESQGGNDEKDKMDEEETNKDEEVNKLYRDININLEGRDTEMENANVQATQVIEDTHVIITAVTPETISLVDVPVFMNVEMPPSSVTPLPPPPIPFIQPQQ</sequence>
<evidence type="ECO:0000256" key="1">
    <source>
        <dbReference type="SAM" id="MobiDB-lite"/>
    </source>
</evidence>
<feature type="compositionally biased region" description="Basic and acidic residues" evidence="1">
    <location>
        <begin position="94"/>
        <end position="108"/>
    </location>
</feature>
<proteinExistence type="predicted"/>
<feature type="compositionally biased region" description="Acidic residues" evidence="1">
    <location>
        <begin position="75"/>
        <end position="93"/>
    </location>
</feature>
<comment type="caution">
    <text evidence="2">The sequence shown here is derived from an EMBL/GenBank/DDBJ whole genome shotgun (WGS) entry which is preliminary data.</text>
</comment>
<organism evidence="2 3">
    <name type="scientific">Tanacetum coccineum</name>
    <dbReference type="NCBI Taxonomy" id="301880"/>
    <lineage>
        <taxon>Eukaryota</taxon>
        <taxon>Viridiplantae</taxon>
        <taxon>Streptophyta</taxon>
        <taxon>Embryophyta</taxon>
        <taxon>Tracheophyta</taxon>
        <taxon>Spermatophyta</taxon>
        <taxon>Magnoliopsida</taxon>
        <taxon>eudicotyledons</taxon>
        <taxon>Gunneridae</taxon>
        <taxon>Pentapetalae</taxon>
        <taxon>asterids</taxon>
        <taxon>campanulids</taxon>
        <taxon>Asterales</taxon>
        <taxon>Asteraceae</taxon>
        <taxon>Asteroideae</taxon>
        <taxon>Anthemideae</taxon>
        <taxon>Anthemidinae</taxon>
        <taxon>Tanacetum</taxon>
    </lineage>
</organism>
<protein>
    <submittedName>
        <fullName evidence="2">Uncharacterized protein</fullName>
    </submittedName>
</protein>
<feature type="region of interest" description="Disordered" evidence="1">
    <location>
        <begin position="72"/>
        <end position="141"/>
    </location>
</feature>
<dbReference type="EMBL" id="BQNB010008887">
    <property type="protein sequence ID" value="GJS55719.1"/>
    <property type="molecule type" value="Genomic_DNA"/>
</dbReference>
<keyword evidence="3" id="KW-1185">Reference proteome</keyword>
<feature type="compositionally biased region" description="Acidic residues" evidence="1">
    <location>
        <begin position="109"/>
        <end position="119"/>
    </location>
</feature>
<reference evidence="2" key="1">
    <citation type="journal article" date="2022" name="Int. J. Mol. Sci.">
        <title>Draft Genome of Tanacetum Coccineum: Genomic Comparison of Closely Related Tanacetum-Family Plants.</title>
        <authorList>
            <person name="Yamashiro T."/>
            <person name="Shiraishi A."/>
            <person name="Nakayama K."/>
            <person name="Satake H."/>
        </authorList>
    </citation>
    <scope>NUCLEOTIDE SEQUENCE</scope>
</reference>
<dbReference type="Proteomes" id="UP001151760">
    <property type="component" value="Unassembled WGS sequence"/>
</dbReference>
<evidence type="ECO:0000313" key="2">
    <source>
        <dbReference type="EMBL" id="GJS55719.1"/>
    </source>
</evidence>
<gene>
    <name evidence="2" type="ORF">Tco_0629081</name>
</gene>
<evidence type="ECO:0000313" key="3">
    <source>
        <dbReference type="Proteomes" id="UP001151760"/>
    </source>
</evidence>
<name>A0ABQ4WS43_9ASTR</name>
<reference evidence="2" key="2">
    <citation type="submission" date="2022-01" db="EMBL/GenBank/DDBJ databases">
        <authorList>
            <person name="Yamashiro T."/>
            <person name="Shiraishi A."/>
            <person name="Satake H."/>
            <person name="Nakayama K."/>
        </authorList>
    </citation>
    <scope>NUCLEOTIDE SEQUENCE</scope>
</reference>
<accession>A0ABQ4WS43</accession>